<evidence type="ECO:0000256" key="5">
    <source>
        <dbReference type="ARBA" id="ARBA00023136"/>
    </source>
</evidence>
<evidence type="ECO:0000256" key="2">
    <source>
        <dbReference type="ARBA" id="ARBA00022475"/>
    </source>
</evidence>
<feature type="transmembrane region" description="Helical" evidence="7">
    <location>
        <begin position="418"/>
        <end position="440"/>
    </location>
</feature>
<feature type="domain" description="Copper resistance protein D" evidence="8">
    <location>
        <begin position="250"/>
        <end position="345"/>
    </location>
</feature>
<evidence type="ECO:0000256" key="3">
    <source>
        <dbReference type="ARBA" id="ARBA00022692"/>
    </source>
</evidence>
<evidence type="ECO:0000313" key="9">
    <source>
        <dbReference type="EMBL" id="NMH93175.1"/>
    </source>
</evidence>
<reference evidence="9 10" key="1">
    <citation type="submission" date="2020-04" db="EMBL/GenBank/DDBJ databases">
        <authorList>
            <person name="Klaysubun C."/>
            <person name="Duangmal K."/>
            <person name="Lipun K."/>
        </authorList>
    </citation>
    <scope>NUCLEOTIDE SEQUENCE [LARGE SCALE GENOMIC DNA]</scope>
    <source>
        <strain evidence="9 10">DSM 45300</strain>
    </source>
</reference>
<keyword evidence="2" id="KW-1003">Cell membrane</keyword>
<feature type="transmembrane region" description="Helical" evidence="7">
    <location>
        <begin position="501"/>
        <end position="521"/>
    </location>
</feature>
<dbReference type="Pfam" id="PF05425">
    <property type="entry name" value="CopD"/>
    <property type="match status" value="1"/>
</dbReference>
<evidence type="ECO:0000256" key="7">
    <source>
        <dbReference type="SAM" id="Phobius"/>
    </source>
</evidence>
<dbReference type="InterPro" id="IPR008457">
    <property type="entry name" value="Cu-R_CopD_dom"/>
</dbReference>
<evidence type="ECO:0000256" key="4">
    <source>
        <dbReference type="ARBA" id="ARBA00022989"/>
    </source>
</evidence>
<proteinExistence type="predicted"/>
<feature type="transmembrane region" description="Helical" evidence="7">
    <location>
        <begin position="566"/>
        <end position="589"/>
    </location>
</feature>
<dbReference type="Proteomes" id="UP000586918">
    <property type="component" value="Unassembled WGS sequence"/>
</dbReference>
<dbReference type="GO" id="GO:0005886">
    <property type="term" value="C:plasma membrane"/>
    <property type="evidence" value="ECO:0007669"/>
    <property type="project" value="UniProtKB-SubCell"/>
</dbReference>
<feature type="compositionally biased region" description="Polar residues" evidence="6">
    <location>
        <begin position="687"/>
        <end position="697"/>
    </location>
</feature>
<dbReference type="InterPro" id="IPR032694">
    <property type="entry name" value="CopC/D"/>
</dbReference>
<evidence type="ECO:0000256" key="6">
    <source>
        <dbReference type="SAM" id="MobiDB-lite"/>
    </source>
</evidence>
<feature type="transmembrane region" description="Helical" evidence="7">
    <location>
        <begin position="533"/>
        <end position="554"/>
    </location>
</feature>
<evidence type="ECO:0000313" key="10">
    <source>
        <dbReference type="Proteomes" id="UP000586918"/>
    </source>
</evidence>
<feature type="transmembrane region" description="Helical" evidence="7">
    <location>
        <begin position="287"/>
        <end position="307"/>
    </location>
</feature>
<keyword evidence="4 7" id="KW-1133">Transmembrane helix</keyword>
<comment type="subcellular location">
    <subcellularLocation>
        <location evidence="1">Cell membrane</location>
        <topology evidence="1">Multi-pass membrane protein</topology>
    </subcellularLocation>
</comment>
<comment type="caution">
    <text evidence="9">The sequence shown here is derived from an EMBL/GenBank/DDBJ whole genome shotgun (WGS) entry which is preliminary data.</text>
</comment>
<organism evidence="9 10">
    <name type="scientific">Pseudonocardia bannensis</name>
    <dbReference type="NCBI Taxonomy" id="630973"/>
    <lineage>
        <taxon>Bacteria</taxon>
        <taxon>Bacillati</taxon>
        <taxon>Actinomycetota</taxon>
        <taxon>Actinomycetes</taxon>
        <taxon>Pseudonocardiales</taxon>
        <taxon>Pseudonocardiaceae</taxon>
        <taxon>Pseudonocardia</taxon>
    </lineage>
</organism>
<feature type="transmembrane region" description="Helical" evidence="7">
    <location>
        <begin position="110"/>
        <end position="127"/>
    </location>
</feature>
<feature type="region of interest" description="Disordered" evidence="6">
    <location>
        <begin position="676"/>
        <end position="697"/>
    </location>
</feature>
<feature type="transmembrane region" description="Helical" evidence="7">
    <location>
        <begin position="147"/>
        <end position="169"/>
    </location>
</feature>
<feature type="transmembrane region" description="Helical" evidence="7">
    <location>
        <begin position="386"/>
        <end position="406"/>
    </location>
</feature>
<sequence>MSQSTVEPAARPAEARPPAGIAGLVGLGSAIAVLVAAGLTALSGARPAIALGLPDPGRLTTLGLPAVRALAEVSMVLTIGSLLLAAFLVAPQRSGYLDVAGYRAVRVGSYASAVWAATALLLIPLSVADALGRPVGDVLDAGLLIDLIPRLSAATAWTLTALVALLVLVGTRMVLSWGWAVVVFGLAVAGPLPVALTGHSAGGGAHDVATDSLVLHVLAASLWVGGLVAVIGLAAGGTRGADRNAALSTAVPRFSRLALVCWVVLALTGVTNALIRVPFGALVGSSYGRLVLGKIAALLALGVLGAVHRRRSVNAAARGETSALLRLGGVEVLLMLGTIGLAVALGRSAPPETGAPAPSITEALIGYELGGPPTLARLALDWRFDLVYGSLAIVAAVVYLAGVHRLRRRGDSWSQGRTVAWLSGCAGLLIATSSGIGRYSPAMFSVHMAEHMMLSMLVPILLVLGAPVTLALRALPPAGRTRPPGPREWLLAAVHSPVSRWLTHPLVALPLFVGSYYALYFSDLFATALTQHWAHVAMNAHFLLVGALFFWPLVGVDPAPRRLPSVARLGIVFASVPFHAFFGVALMSANTVIGGEFYRSLALPWVPDPLRDQQLGGSLTWASGEVPLLLVVIVLLVQWARLDERSARRDDRRADTDGDAELNAYNAMLHRLATGSGTSIAHDENPKSVTGTTSNDG</sequence>
<protein>
    <submittedName>
        <fullName evidence="9">Bifunctional copper resistance protein CopD/cytochrome c oxidase assembly protein</fullName>
    </submittedName>
</protein>
<dbReference type="EMBL" id="JAAXKZ010000060">
    <property type="protein sequence ID" value="NMH93175.1"/>
    <property type="molecule type" value="Genomic_DNA"/>
</dbReference>
<dbReference type="AlphaFoldDB" id="A0A848DKT2"/>
<feature type="transmembrane region" description="Helical" evidence="7">
    <location>
        <begin position="214"/>
        <end position="236"/>
    </location>
</feature>
<name>A0A848DKT2_9PSEU</name>
<feature type="transmembrane region" description="Helical" evidence="7">
    <location>
        <begin position="452"/>
        <end position="472"/>
    </location>
</feature>
<feature type="transmembrane region" description="Helical" evidence="7">
    <location>
        <begin position="619"/>
        <end position="640"/>
    </location>
</feature>
<keyword evidence="3 7" id="KW-0812">Transmembrane</keyword>
<gene>
    <name evidence="9" type="ORF">HF519_16665</name>
</gene>
<dbReference type="RefSeq" id="WP_169413879.1">
    <property type="nucleotide sequence ID" value="NZ_JAAXKZ010000060.1"/>
</dbReference>
<keyword evidence="10" id="KW-1185">Reference proteome</keyword>
<accession>A0A848DKT2</accession>
<evidence type="ECO:0000259" key="8">
    <source>
        <dbReference type="Pfam" id="PF05425"/>
    </source>
</evidence>
<feature type="transmembrane region" description="Helical" evidence="7">
    <location>
        <begin position="65"/>
        <end position="89"/>
    </location>
</feature>
<dbReference type="GO" id="GO:0006825">
    <property type="term" value="P:copper ion transport"/>
    <property type="evidence" value="ECO:0007669"/>
    <property type="project" value="InterPro"/>
</dbReference>
<keyword evidence="5 7" id="KW-0472">Membrane</keyword>
<dbReference type="PANTHER" id="PTHR34820">
    <property type="entry name" value="INNER MEMBRANE PROTEIN YEBZ"/>
    <property type="match status" value="1"/>
</dbReference>
<dbReference type="InterPro" id="IPR019108">
    <property type="entry name" value="Caa3_assmbl_CtaG-rel"/>
</dbReference>
<dbReference type="PANTHER" id="PTHR34820:SF4">
    <property type="entry name" value="INNER MEMBRANE PROTEIN YEBZ"/>
    <property type="match status" value="1"/>
</dbReference>
<feature type="transmembrane region" description="Helical" evidence="7">
    <location>
        <begin position="327"/>
        <end position="346"/>
    </location>
</feature>
<feature type="transmembrane region" description="Helical" evidence="7">
    <location>
        <begin position="257"/>
        <end position="275"/>
    </location>
</feature>
<feature type="transmembrane region" description="Helical" evidence="7">
    <location>
        <begin position="176"/>
        <end position="194"/>
    </location>
</feature>
<feature type="transmembrane region" description="Helical" evidence="7">
    <location>
        <begin position="21"/>
        <end position="45"/>
    </location>
</feature>
<evidence type="ECO:0000256" key="1">
    <source>
        <dbReference type="ARBA" id="ARBA00004651"/>
    </source>
</evidence>
<dbReference type="Pfam" id="PF09678">
    <property type="entry name" value="Caa3_CtaG"/>
    <property type="match status" value="1"/>
</dbReference>